<feature type="transmembrane region" description="Helical" evidence="2">
    <location>
        <begin position="70"/>
        <end position="89"/>
    </location>
</feature>
<keyword evidence="2" id="KW-1133">Transmembrane helix</keyword>
<organism evidence="3">
    <name type="scientific">uncultured Caudovirales phage</name>
    <dbReference type="NCBI Taxonomy" id="2100421"/>
    <lineage>
        <taxon>Viruses</taxon>
        <taxon>Duplodnaviria</taxon>
        <taxon>Heunggongvirae</taxon>
        <taxon>Uroviricota</taxon>
        <taxon>Caudoviricetes</taxon>
        <taxon>Peduoviridae</taxon>
        <taxon>Maltschvirus</taxon>
        <taxon>Maltschvirus maltsch</taxon>
    </lineage>
</organism>
<protein>
    <submittedName>
        <fullName evidence="3">Uncharacterized protein</fullName>
    </submittedName>
</protein>
<accession>A0A6J5MFK8</accession>
<proteinExistence type="predicted"/>
<keyword evidence="2" id="KW-0812">Transmembrane</keyword>
<evidence type="ECO:0000313" key="3">
    <source>
        <dbReference type="EMBL" id="CAB4143836.1"/>
    </source>
</evidence>
<evidence type="ECO:0000256" key="1">
    <source>
        <dbReference type="SAM" id="MobiDB-lite"/>
    </source>
</evidence>
<dbReference type="EMBL" id="LR796436">
    <property type="protein sequence ID" value="CAB4143836.1"/>
    <property type="molecule type" value="Genomic_DNA"/>
</dbReference>
<feature type="compositionally biased region" description="Pro residues" evidence="1">
    <location>
        <begin position="155"/>
        <end position="164"/>
    </location>
</feature>
<feature type="transmembrane region" description="Helical" evidence="2">
    <location>
        <begin position="29"/>
        <end position="50"/>
    </location>
</feature>
<sequence length="164" mass="17544">MTVLNKLASRLIDEGRMYSTEELMARLKVFIGVCLTLTLMGIIFTILYSVIFVTQPLKAIAPIDQKFFEVIIPVASFLCGILSGIMLNGTNAGEMDAMKSTMSAFKDQSAQAGKVAAPVPEQVNTVPAAAPRREPVLDPITEPPPVTVGYGGKKAPPPAPEPEI</sequence>
<name>A0A6J5MFK8_9CAUD</name>
<feature type="region of interest" description="Disordered" evidence="1">
    <location>
        <begin position="127"/>
        <end position="164"/>
    </location>
</feature>
<reference evidence="3" key="1">
    <citation type="submission" date="2020-04" db="EMBL/GenBank/DDBJ databases">
        <authorList>
            <person name="Chiriac C."/>
            <person name="Salcher M."/>
            <person name="Ghai R."/>
            <person name="Kavagutti S V."/>
        </authorList>
    </citation>
    <scope>NUCLEOTIDE SEQUENCE</scope>
</reference>
<gene>
    <name evidence="3" type="ORF">UFOVP456_4</name>
</gene>
<evidence type="ECO:0000256" key="2">
    <source>
        <dbReference type="SAM" id="Phobius"/>
    </source>
</evidence>
<keyword evidence="2" id="KW-0472">Membrane</keyword>